<feature type="compositionally biased region" description="Basic and acidic residues" evidence="1">
    <location>
        <begin position="26"/>
        <end position="44"/>
    </location>
</feature>
<evidence type="ECO:0000313" key="3">
    <source>
        <dbReference type="Proteomes" id="UP000249402"/>
    </source>
</evidence>
<keyword evidence="3" id="KW-1185">Reference proteome</keyword>
<protein>
    <submittedName>
        <fullName evidence="2">Uncharacterized protein</fullName>
    </submittedName>
</protein>
<dbReference type="EMBL" id="KZ824429">
    <property type="protein sequence ID" value="RAL02871.1"/>
    <property type="molecule type" value="Genomic_DNA"/>
</dbReference>
<evidence type="ECO:0000256" key="1">
    <source>
        <dbReference type="SAM" id="MobiDB-lite"/>
    </source>
</evidence>
<name>A0A395H4L4_9EURO</name>
<dbReference type="AlphaFoldDB" id="A0A395H4L4"/>
<reference evidence="2 3" key="1">
    <citation type="submission" date="2018-02" db="EMBL/GenBank/DDBJ databases">
        <title>The genomes of Aspergillus section Nigri reveals drivers in fungal speciation.</title>
        <authorList>
            <consortium name="DOE Joint Genome Institute"/>
            <person name="Vesth T.C."/>
            <person name="Nybo J."/>
            <person name="Theobald S."/>
            <person name="Brandl J."/>
            <person name="Frisvad J.C."/>
            <person name="Nielsen K.F."/>
            <person name="Lyhne E.K."/>
            <person name="Kogle M.E."/>
            <person name="Kuo A."/>
            <person name="Riley R."/>
            <person name="Clum A."/>
            <person name="Nolan M."/>
            <person name="Lipzen A."/>
            <person name="Salamov A."/>
            <person name="Henrissat B."/>
            <person name="Wiebenga A."/>
            <person name="De vries R.P."/>
            <person name="Grigoriev I.V."/>
            <person name="Mortensen U.H."/>
            <person name="Andersen M.R."/>
            <person name="Baker S.E."/>
        </authorList>
    </citation>
    <scope>NUCLEOTIDE SEQUENCE [LARGE SCALE GENOMIC DNA]</scope>
    <source>
        <strain evidence="2 3">CBS 121593</strain>
    </source>
</reference>
<dbReference type="RefSeq" id="XP_025577198.1">
    <property type="nucleotide sequence ID" value="XM_025714160.1"/>
</dbReference>
<dbReference type="Proteomes" id="UP000249402">
    <property type="component" value="Unassembled WGS sequence"/>
</dbReference>
<dbReference type="GeneID" id="37219025"/>
<organism evidence="2 3">
    <name type="scientific">Aspergillus ibericus CBS 121593</name>
    <dbReference type="NCBI Taxonomy" id="1448316"/>
    <lineage>
        <taxon>Eukaryota</taxon>
        <taxon>Fungi</taxon>
        <taxon>Dikarya</taxon>
        <taxon>Ascomycota</taxon>
        <taxon>Pezizomycotina</taxon>
        <taxon>Eurotiomycetes</taxon>
        <taxon>Eurotiomycetidae</taxon>
        <taxon>Eurotiales</taxon>
        <taxon>Aspergillaceae</taxon>
        <taxon>Aspergillus</taxon>
        <taxon>Aspergillus subgen. Circumdati</taxon>
    </lineage>
</organism>
<accession>A0A395H4L4</accession>
<evidence type="ECO:0000313" key="2">
    <source>
        <dbReference type="EMBL" id="RAL02871.1"/>
    </source>
</evidence>
<proteinExistence type="predicted"/>
<dbReference type="VEuPathDB" id="FungiDB:BO80DRAFT_19704"/>
<sequence length="89" mass="9842">MIDIGPAASSRTLTRWSTVLPLAMREPLENKNREASRERGESHETTPPTRTWQPPSAGRTSVRPAPCWILTSGPGLLLLLRCAITPLRI</sequence>
<gene>
    <name evidence="2" type="ORF">BO80DRAFT_19704</name>
</gene>
<feature type="region of interest" description="Disordered" evidence="1">
    <location>
        <begin position="24"/>
        <end position="63"/>
    </location>
</feature>
<feature type="compositionally biased region" description="Polar residues" evidence="1">
    <location>
        <begin position="45"/>
        <end position="54"/>
    </location>
</feature>